<comment type="caution">
    <text evidence="1">The sequence shown here is derived from an EMBL/GenBank/DDBJ whole genome shotgun (WGS) entry which is preliminary data.</text>
</comment>
<evidence type="ECO:0000313" key="1">
    <source>
        <dbReference type="EMBL" id="GAG37595.1"/>
    </source>
</evidence>
<dbReference type="AlphaFoldDB" id="X0X3K4"/>
<organism evidence="1">
    <name type="scientific">marine sediment metagenome</name>
    <dbReference type="NCBI Taxonomy" id="412755"/>
    <lineage>
        <taxon>unclassified sequences</taxon>
        <taxon>metagenomes</taxon>
        <taxon>ecological metagenomes</taxon>
    </lineage>
</organism>
<name>X0X3K4_9ZZZZ</name>
<proteinExistence type="predicted"/>
<sequence length="82" mass="8848">MHGLSVDGDAKINQTDPAGFNAVLELDQGNTFMAMQAYTGMESFDSSSSLSNSMGEMGMKTGAIQVLINGFPKWVRFYDSAE</sequence>
<protein>
    <submittedName>
        <fullName evidence="1">Uncharacterized protein</fullName>
    </submittedName>
</protein>
<reference evidence="1" key="1">
    <citation type="journal article" date="2014" name="Front. Microbiol.">
        <title>High frequency of phylogenetically diverse reductive dehalogenase-homologous genes in deep subseafloor sedimentary metagenomes.</title>
        <authorList>
            <person name="Kawai M."/>
            <person name="Futagami T."/>
            <person name="Toyoda A."/>
            <person name="Takaki Y."/>
            <person name="Nishi S."/>
            <person name="Hori S."/>
            <person name="Arai W."/>
            <person name="Tsubouchi T."/>
            <person name="Morono Y."/>
            <person name="Uchiyama I."/>
            <person name="Ito T."/>
            <person name="Fujiyama A."/>
            <person name="Inagaki F."/>
            <person name="Takami H."/>
        </authorList>
    </citation>
    <scope>NUCLEOTIDE SEQUENCE</scope>
    <source>
        <strain evidence="1">Expedition CK06-06</strain>
    </source>
</reference>
<dbReference type="EMBL" id="BARS01045882">
    <property type="protein sequence ID" value="GAG37595.1"/>
    <property type="molecule type" value="Genomic_DNA"/>
</dbReference>
<accession>X0X3K4</accession>
<gene>
    <name evidence="1" type="ORF">S01H1_69140</name>
</gene>